<name>A0A6S7JQC7_PARCT</name>
<feature type="transmembrane region" description="Helical" evidence="12">
    <location>
        <begin position="166"/>
        <end position="189"/>
    </location>
</feature>
<evidence type="ECO:0000256" key="4">
    <source>
        <dbReference type="ARBA" id="ARBA00022989"/>
    </source>
</evidence>
<dbReference type="CDD" id="cd00637">
    <property type="entry name" value="7tm_classA_rhodopsin-like"/>
    <property type="match status" value="1"/>
</dbReference>
<keyword evidence="6 12" id="KW-0472">Membrane</keyword>
<feature type="transmembrane region" description="Helical" evidence="12">
    <location>
        <begin position="304"/>
        <end position="322"/>
    </location>
</feature>
<evidence type="ECO:0000256" key="8">
    <source>
        <dbReference type="ARBA" id="ARBA00023180"/>
    </source>
</evidence>
<organism evidence="13 14">
    <name type="scientific">Paramuricea clavata</name>
    <name type="common">Red gorgonian</name>
    <name type="synonym">Violescent sea-whip</name>
    <dbReference type="NCBI Taxonomy" id="317549"/>
    <lineage>
        <taxon>Eukaryota</taxon>
        <taxon>Metazoa</taxon>
        <taxon>Cnidaria</taxon>
        <taxon>Anthozoa</taxon>
        <taxon>Octocorallia</taxon>
        <taxon>Malacalcyonacea</taxon>
        <taxon>Plexauridae</taxon>
        <taxon>Paramuricea</taxon>
    </lineage>
</organism>
<evidence type="ECO:0000256" key="12">
    <source>
        <dbReference type="SAM" id="Phobius"/>
    </source>
</evidence>
<evidence type="ECO:0000256" key="10">
    <source>
        <dbReference type="RuleBase" id="RU000688"/>
    </source>
</evidence>
<sequence length="374" mass="43338">MEYWNKSELIHHMSRLGCFDAQNAETSICKKLLDLLIPKNESFNYDNSGRVNDDYSGVVNRVAIASYSLAIFLNCALLWIMYKDPLKRFRTPSALLLANLAISDLFGACFSLAIECEFSQNPRYATSALTTHYLPWLVATTAQSSYYTVMLVSFERYTAIAHPFRYRVLIITKYTVIAMVISWLLAFAISTPLFFGQDIHKITYTGNPIYAINTFILIATILVLYPLTHSSLRRQRKQVLTMNATNTKLRRNKMKIEKNFANTMFLVCLSLILFTSPYVVVFFFTTTDCNSCILNNYFLHIWTYFRIFFAMHFGVNPVIYAWRLPCYRDSLLNLLPVMKNRRALRRNHPTQMNTVRRSGANRQNESSMQSETRT</sequence>
<evidence type="ECO:0000256" key="11">
    <source>
        <dbReference type="SAM" id="MobiDB-lite"/>
    </source>
</evidence>
<keyword evidence="14" id="KW-1185">Reference proteome</keyword>
<evidence type="ECO:0000256" key="7">
    <source>
        <dbReference type="ARBA" id="ARBA00023170"/>
    </source>
</evidence>
<dbReference type="InterPro" id="IPR017452">
    <property type="entry name" value="GPCR_Rhodpsn_7TM"/>
</dbReference>
<dbReference type="AlphaFoldDB" id="A0A6S7JQC7"/>
<evidence type="ECO:0000256" key="6">
    <source>
        <dbReference type="ARBA" id="ARBA00023136"/>
    </source>
</evidence>
<keyword evidence="2" id="KW-1003">Cell membrane</keyword>
<evidence type="ECO:0000313" key="13">
    <source>
        <dbReference type="EMBL" id="CAB4033248.1"/>
    </source>
</evidence>
<dbReference type="Gene3D" id="1.20.1070.10">
    <property type="entry name" value="Rhodopsin 7-helix transmembrane proteins"/>
    <property type="match status" value="1"/>
</dbReference>
<dbReference type="InterPro" id="IPR000276">
    <property type="entry name" value="GPCR_Rhodpsn"/>
</dbReference>
<gene>
    <name evidence="13" type="ORF">PACLA_8A072125</name>
</gene>
<feature type="transmembrane region" description="Helical" evidence="12">
    <location>
        <begin position="260"/>
        <end position="284"/>
    </location>
</feature>
<dbReference type="GO" id="GO:0004930">
    <property type="term" value="F:G protein-coupled receptor activity"/>
    <property type="evidence" value="ECO:0007669"/>
    <property type="project" value="UniProtKB-KW"/>
</dbReference>
<evidence type="ECO:0000256" key="2">
    <source>
        <dbReference type="ARBA" id="ARBA00022475"/>
    </source>
</evidence>
<feature type="transmembrane region" description="Helical" evidence="12">
    <location>
        <begin position="209"/>
        <end position="227"/>
    </location>
</feature>
<evidence type="ECO:0000256" key="1">
    <source>
        <dbReference type="ARBA" id="ARBA00004651"/>
    </source>
</evidence>
<dbReference type="OrthoDB" id="5957171at2759"/>
<keyword evidence="8" id="KW-0325">Glycoprotein</keyword>
<feature type="compositionally biased region" description="Polar residues" evidence="11">
    <location>
        <begin position="349"/>
        <end position="374"/>
    </location>
</feature>
<protein>
    <submittedName>
        <fullName evidence="13">Adenosine receptor A1-like</fullName>
    </submittedName>
</protein>
<dbReference type="SUPFAM" id="SSF81321">
    <property type="entry name" value="Family A G protein-coupled receptor-like"/>
    <property type="match status" value="1"/>
</dbReference>
<feature type="transmembrane region" description="Helical" evidence="12">
    <location>
        <begin position="62"/>
        <end position="82"/>
    </location>
</feature>
<feature type="transmembrane region" description="Helical" evidence="12">
    <location>
        <begin position="134"/>
        <end position="154"/>
    </location>
</feature>
<dbReference type="PROSITE" id="PS50262">
    <property type="entry name" value="G_PROTEIN_RECEP_F1_2"/>
    <property type="match status" value="1"/>
</dbReference>
<comment type="similarity">
    <text evidence="10">Belongs to the G-protein coupled receptor 1 family.</text>
</comment>
<reference evidence="13" key="1">
    <citation type="submission" date="2020-04" db="EMBL/GenBank/DDBJ databases">
        <authorList>
            <person name="Alioto T."/>
            <person name="Alioto T."/>
            <person name="Gomez Garrido J."/>
        </authorList>
    </citation>
    <scope>NUCLEOTIDE SEQUENCE</scope>
    <source>
        <strain evidence="13">A484AB</strain>
    </source>
</reference>
<dbReference type="EMBL" id="CACRXK020019077">
    <property type="protein sequence ID" value="CAB4033248.1"/>
    <property type="molecule type" value="Genomic_DNA"/>
</dbReference>
<comment type="subcellular location">
    <subcellularLocation>
        <location evidence="1">Cell membrane</location>
        <topology evidence="1">Multi-pass membrane protein</topology>
    </subcellularLocation>
</comment>
<accession>A0A6S7JQC7</accession>
<keyword evidence="5 10" id="KW-0297">G-protein coupled receptor</keyword>
<dbReference type="PANTHER" id="PTHR24246">
    <property type="entry name" value="OLFACTORY RECEPTOR AND ADENOSINE RECEPTOR"/>
    <property type="match status" value="1"/>
</dbReference>
<dbReference type="PROSITE" id="PS00237">
    <property type="entry name" value="G_PROTEIN_RECEP_F1_1"/>
    <property type="match status" value="1"/>
</dbReference>
<proteinExistence type="inferred from homology"/>
<dbReference type="PRINTS" id="PR00237">
    <property type="entry name" value="GPCRRHODOPSN"/>
</dbReference>
<keyword evidence="4 12" id="KW-1133">Transmembrane helix</keyword>
<dbReference type="Proteomes" id="UP001152795">
    <property type="component" value="Unassembled WGS sequence"/>
</dbReference>
<evidence type="ECO:0000256" key="3">
    <source>
        <dbReference type="ARBA" id="ARBA00022692"/>
    </source>
</evidence>
<keyword evidence="3 10" id="KW-0812">Transmembrane</keyword>
<evidence type="ECO:0000256" key="5">
    <source>
        <dbReference type="ARBA" id="ARBA00023040"/>
    </source>
</evidence>
<evidence type="ECO:0000256" key="9">
    <source>
        <dbReference type="ARBA" id="ARBA00023224"/>
    </source>
</evidence>
<evidence type="ECO:0000313" key="14">
    <source>
        <dbReference type="Proteomes" id="UP001152795"/>
    </source>
</evidence>
<dbReference type="Pfam" id="PF00001">
    <property type="entry name" value="7tm_1"/>
    <property type="match status" value="1"/>
</dbReference>
<keyword evidence="9 10" id="KW-0807">Transducer</keyword>
<keyword evidence="7 10" id="KW-0675">Receptor</keyword>
<dbReference type="GO" id="GO:0005886">
    <property type="term" value="C:plasma membrane"/>
    <property type="evidence" value="ECO:0007669"/>
    <property type="project" value="UniProtKB-SubCell"/>
</dbReference>
<comment type="caution">
    <text evidence="13">The sequence shown here is derived from an EMBL/GenBank/DDBJ whole genome shotgun (WGS) entry which is preliminary data.</text>
</comment>
<feature type="transmembrane region" description="Helical" evidence="12">
    <location>
        <begin position="94"/>
        <end position="114"/>
    </location>
</feature>
<feature type="region of interest" description="Disordered" evidence="11">
    <location>
        <begin position="346"/>
        <end position="374"/>
    </location>
</feature>
<dbReference type="PANTHER" id="PTHR24246:SF27">
    <property type="entry name" value="ADENOSINE RECEPTOR, ISOFORM A"/>
    <property type="match status" value="1"/>
</dbReference>